<accession>A0ABN9UTB6</accession>
<evidence type="ECO:0000256" key="1">
    <source>
        <dbReference type="ARBA" id="ARBA00023266"/>
    </source>
</evidence>
<dbReference type="PROSITE" id="PS50206">
    <property type="entry name" value="RHODANESE_3"/>
    <property type="match status" value="1"/>
</dbReference>
<organism evidence="4 5">
    <name type="scientific">Prorocentrum cordatum</name>
    <dbReference type="NCBI Taxonomy" id="2364126"/>
    <lineage>
        <taxon>Eukaryota</taxon>
        <taxon>Sar</taxon>
        <taxon>Alveolata</taxon>
        <taxon>Dinophyceae</taxon>
        <taxon>Prorocentrales</taxon>
        <taxon>Prorocentraceae</taxon>
        <taxon>Prorocentrum</taxon>
    </lineage>
</organism>
<keyword evidence="1" id="KW-0711">Selenium</keyword>
<dbReference type="SUPFAM" id="SSF51316">
    <property type="entry name" value="Mss4-like"/>
    <property type="match status" value="2"/>
</dbReference>
<name>A0ABN9UTB6_9DINO</name>
<gene>
    <name evidence="4" type="ORF">PCOR1329_LOCUS51492</name>
</gene>
<dbReference type="NCBIfam" id="NF008750">
    <property type="entry name" value="PRK11784.1-2"/>
    <property type="match status" value="1"/>
</dbReference>
<dbReference type="SMART" id="SM00450">
    <property type="entry name" value="RHOD"/>
    <property type="match status" value="1"/>
</dbReference>
<dbReference type="PROSITE" id="PS00380">
    <property type="entry name" value="RHODANESE_1"/>
    <property type="match status" value="1"/>
</dbReference>
<feature type="domain" description="Rhodanese" evidence="3">
    <location>
        <begin position="44"/>
        <end position="167"/>
    </location>
</feature>
<dbReference type="Gene3D" id="3.90.1590.10">
    <property type="entry name" value="glutathione-dependent formaldehyde- activating enzyme (gfa)"/>
    <property type="match status" value="1"/>
</dbReference>
<reference evidence="4" key="1">
    <citation type="submission" date="2023-10" db="EMBL/GenBank/DDBJ databases">
        <authorList>
            <person name="Chen Y."/>
            <person name="Shah S."/>
            <person name="Dougan E. K."/>
            <person name="Thang M."/>
            <person name="Chan C."/>
        </authorList>
    </citation>
    <scope>NUCLEOTIDE SEQUENCE [LARGE SCALE GENOMIC DNA]</scope>
</reference>
<dbReference type="InterPro" id="IPR058840">
    <property type="entry name" value="AAA_SelU"/>
</dbReference>
<keyword evidence="5" id="KW-1185">Reference proteome</keyword>
<dbReference type="Pfam" id="PF00581">
    <property type="entry name" value="Rhodanese"/>
    <property type="match status" value="1"/>
</dbReference>
<dbReference type="CDD" id="cd01520">
    <property type="entry name" value="RHOD_YbbB"/>
    <property type="match status" value="1"/>
</dbReference>
<dbReference type="InterPro" id="IPR036873">
    <property type="entry name" value="Rhodanese-like_dom_sf"/>
</dbReference>
<evidence type="ECO:0000313" key="5">
    <source>
        <dbReference type="Proteomes" id="UP001189429"/>
    </source>
</evidence>
<dbReference type="EMBL" id="CAUYUJ010016248">
    <property type="protein sequence ID" value="CAK0863301.1"/>
    <property type="molecule type" value="Genomic_DNA"/>
</dbReference>
<protein>
    <recommendedName>
        <fullName evidence="3">Rhodanese domain-containing protein</fullName>
    </recommendedName>
</protein>
<proteinExistence type="predicted"/>
<dbReference type="PANTHER" id="PTHR30401:SF0">
    <property type="entry name" value="TRNA 2-SELENOURIDINE SYNTHASE"/>
    <property type="match status" value="1"/>
</dbReference>
<dbReference type="InterPro" id="IPR017582">
    <property type="entry name" value="SelU"/>
</dbReference>
<feature type="region of interest" description="Disordered" evidence="2">
    <location>
        <begin position="604"/>
        <end position="630"/>
    </location>
</feature>
<dbReference type="InterPro" id="IPR001307">
    <property type="entry name" value="Thiosulphate_STrfase_CS"/>
</dbReference>
<evidence type="ECO:0000313" key="4">
    <source>
        <dbReference type="EMBL" id="CAK0863301.1"/>
    </source>
</evidence>
<evidence type="ECO:0000259" key="3">
    <source>
        <dbReference type="PROSITE" id="PS50206"/>
    </source>
</evidence>
<dbReference type="NCBIfam" id="TIGR03167">
    <property type="entry name" value="tRNA_sel_U_synt"/>
    <property type="match status" value="1"/>
</dbReference>
<dbReference type="Gene3D" id="3.40.250.10">
    <property type="entry name" value="Rhodanese-like domain"/>
    <property type="match status" value="1"/>
</dbReference>
<dbReference type="InterPro" id="IPR001763">
    <property type="entry name" value="Rhodanese-like_dom"/>
</dbReference>
<dbReference type="PANTHER" id="PTHR30401">
    <property type="entry name" value="TRNA 2-SELENOURIDINE SYNTHASE"/>
    <property type="match status" value="1"/>
</dbReference>
<comment type="caution">
    <text evidence="4">The sequence shown here is derived from an EMBL/GenBank/DDBJ whole genome shotgun (WGS) entry which is preliminary data.</text>
</comment>
<sequence>MDDFPAIPAPTPSSSSKLQLEKFLDALHGPAGAGAASGATLTEFSPKVLALDVRSPGEFEKGHIPGALNVPLFSDEERATVGTKYKQSGRYAAIRAGLGIVGPRMSRILEEVEQLGGVPGQRVLVYCWRGGMRSGSVSWLLGLCGFEVGVLEGGYRSYRRWCRATVGAAGTQPPAPVVVLGGCTGVGKTAVLLELAAQGHQVVDLEGAANHRGSAFGWMGQAPQPSNEAFENALALAARQADASRPMWLEHEGRHVGTCAVPAAVLGWVQAAPGGGMITLDMAQELRVQRLVEDYCSEACLQKEGWVEGLRQCISAKKGGLAKKLGGNRVKEALQLLEEGEWSRVAAMMLDYYDKLYKQWQADSASLHVVRVECSTADAAENAARALEALPEVLRQPSCPASAPACAEAVVGRAAAPTEPGGEVNDGWPRFEGRCHCGEVRVVAFGQPRAVSYCHCSIPERKSGTGIDFGSSALISRIGGPEHAGKVLRQSSSGTRVVLEALFAREQVATALEPGAQLQGTQSTRSVERQRCASCLSPMQAALFGGKLVAVPLALLGSWRGTGGGDLRPQHHMYYNDRVMDVVDGLPKYGGAVRVVGKTTPSAKDMVEGTAPLGGSLVPETDAPQTDQPCHGVFEKSLGEVR</sequence>
<dbReference type="Pfam" id="PF26341">
    <property type="entry name" value="AAA_SelU"/>
    <property type="match status" value="1"/>
</dbReference>
<dbReference type="Proteomes" id="UP001189429">
    <property type="component" value="Unassembled WGS sequence"/>
</dbReference>
<dbReference type="InterPro" id="IPR011057">
    <property type="entry name" value="Mss4-like_sf"/>
</dbReference>
<dbReference type="SUPFAM" id="SSF52821">
    <property type="entry name" value="Rhodanese/Cell cycle control phosphatase"/>
    <property type="match status" value="1"/>
</dbReference>
<evidence type="ECO:0000256" key="2">
    <source>
        <dbReference type="SAM" id="MobiDB-lite"/>
    </source>
</evidence>